<organism evidence="3 4">
    <name type="scientific">Halanaerobium hydrogeniformans</name>
    <name type="common">Halanaerobium sp. (strain sapolanicus)</name>
    <dbReference type="NCBI Taxonomy" id="656519"/>
    <lineage>
        <taxon>Bacteria</taxon>
        <taxon>Bacillati</taxon>
        <taxon>Bacillota</taxon>
        <taxon>Clostridia</taxon>
        <taxon>Halanaerobiales</taxon>
        <taxon>Halanaerobiaceae</taxon>
        <taxon>Halanaerobium</taxon>
    </lineage>
</organism>
<dbReference type="InterPro" id="IPR004408">
    <property type="entry name" value="Biotin_CoA_COase_ligase"/>
</dbReference>
<gene>
    <name evidence="3" type="ordered locus">Halsa_1961</name>
</gene>
<protein>
    <submittedName>
        <fullName evidence="3">Biotin/acetyl-CoA-carboxylase ligase</fullName>
    </submittedName>
</protein>
<sequence>MVKQRSLNNLNKKNIYKNLAEIKGKNGLIDQIDLYIEKETDSTNEKAKRFIKKLSSTAIKELSEDRLFIFAADRQLEGKGRRGKKWLSSSEKSLSVSFLFKLPENYPEIPQVTAAAALAVKNTFEKFSLKTDIKWPNDILVNNKKICGILSELFFTEDKSAFVIIGCGVNLNNSCFNEEIKKSATSFYLEKSKKINKNIFLSNFIFEIEDYINKYFSGYRKEVISKWKKSLNIIGKKVKVRENNTLYNVIIKDVLDSGEILAELEDGSKKTFHSFNTSFEYSNL</sequence>
<dbReference type="CDD" id="cd16442">
    <property type="entry name" value="BPL"/>
    <property type="match status" value="1"/>
</dbReference>
<dbReference type="Proteomes" id="UP000007434">
    <property type="component" value="Chromosome"/>
</dbReference>
<dbReference type="GO" id="GO:0004077">
    <property type="term" value="F:biotin--[biotin carboxyl-carrier protein] ligase activity"/>
    <property type="evidence" value="ECO:0007669"/>
    <property type="project" value="InterPro"/>
</dbReference>
<dbReference type="NCBIfam" id="TIGR00121">
    <property type="entry name" value="birA_ligase"/>
    <property type="match status" value="1"/>
</dbReference>
<dbReference type="GO" id="GO:0016740">
    <property type="term" value="F:transferase activity"/>
    <property type="evidence" value="ECO:0007669"/>
    <property type="project" value="UniProtKB-ARBA"/>
</dbReference>
<dbReference type="InterPro" id="IPR004143">
    <property type="entry name" value="BPL_LPL_catalytic"/>
</dbReference>
<dbReference type="Pfam" id="PF03099">
    <property type="entry name" value="BPL_LplA_LipB"/>
    <property type="match status" value="1"/>
</dbReference>
<dbReference type="EMBL" id="CP002304">
    <property type="protein sequence ID" value="ADQ15378.1"/>
    <property type="molecule type" value="Genomic_DNA"/>
</dbReference>
<dbReference type="eggNOG" id="COG0340">
    <property type="taxonomic scope" value="Bacteria"/>
</dbReference>
<dbReference type="GO" id="GO:0005737">
    <property type="term" value="C:cytoplasm"/>
    <property type="evidence" value="ECO:0007669"/>
    <property type="project" value="TreeGrafter"/>
</dbReference>
<dbReference type="InterPro" id="IPR045864">
    <property type="entry name" value="aa-tRNA-synth_II/BPL/LPL"/>
</dbReference>
<evidence type="ECO:0000313" key="3">
    <source>
        <dbReference type="EMBL" id="ADQ15378.1"/>
    </source>
</evidence>
<name>E4RJF8_HALHG</name>
<dbReference type="OrthoDB" id="9807064at2"/>
<evidence type="ECO:0000256" key="1">
    <source>
        <dbReference type="ARBA" id="ARBA00022598"/>
    </source>
</evidence>
<reference evidence="3 4" key="1">
    <citation type="submission" date="2010-11" db="EMBL/GenBank/DDBJ databases">
        <title>Complete sequence of Halanaerobium sp. sapolanicus.</title>
        <authorList>
            <consortium name="US DOE Joint Genome Institute"/>
            <person name="Lucas S."/>
            <person name="Copeland A."/>
            <person name="Lapidus A."/>
            <person name="Cheng J.-F."/>
            <person name="Bruce D."/>
            <person name="Goodwin L."/>
            <person name="Pitluck S."/>
            <person name="Davenport K."/>
            <person name="Detter J.C."/>
            <person name="Han C."/>
            <person name="Tapia R."/>
            <person name="Land M."/>
            <person name="Hauser L."/>
            <person name="Jeffries C."/>
            <person name="Kyrpides N."/>
            <person name="Ivanova N."/>
            <person name="Mikhailova N."/>
            <person name="Begemann M.B."/>
            <person name="Mormile M.R."/>
            <person name="Wall J.D."/>
            <person name="Elias D.A."/>
            <person name="Woyke T."/>
        </authorList>
    </citation>
    <scope>NUCLEOTIDE SEQUENCE [LARGE SCALE GENOMIC DNA]</scope>
    <source>
        <strain evidence="4">sapolanicus</strain>
    </source>
</reference>
<dbReference type="Gene3D" id="3.30.930.10">
    <property type="entry name" value="Bira Bifunctional Protein, Domain 2"/>
    <property type="match status" value="1"/>
</dbReference>
<dbReference type="PANTHER" id="PTHR12835">
    <property type="entry name" value="BIOTIN PROTEIN LIGASE"/>
    <property type="match status" value="1"/>
</dbReference>
<dbReference type="AlphaFoldDB" id="E4RJF8"/>
<evidence type="ECO:0000313" key="4">
    <source>
        <dbReference type="Proteomes" id="UP000007434"/>
    </source>
</evidence>
<dbReference type="GO" id="GO:0009249">
    <property type="term" value="P:protein lipoylation"/>
    <property type="evidence" value="ECO:0007669"/>
    <property type="project" value="UniProtKB-ARBA"/>
</dbReference>
<dbReference type="KEGG" id="has:Halsa_1961"/>
<dbReference type="PANTHER" id="PTHR12835:SF5">
    <property type="entry name" value="BIOTIN--PROTEIN LIGASE"/>
    <property type="match status" value="1"/>
</dbReference>
<dbReference type="RefSeq" id="WP_013406447.1">
    <property type="nucleotide sequence ID" value="NC_014654.1"/>
</dbReference>
<keyword evidence="1 3" id="KW-0436">Ligase</keyword>
<dbReference type="STRING" id="656519.Halsa_1961"/>
<reference evidence="3 4" key="2">
    <citation type="journal article" date="2011" name="J. Bacteriol.">
        <title>Complete Genome Sequence of the Haloalkaliphilic, Hydrogen Producing Halanaerobium hydrogenoformans.</title>
        <authorList>
            <person name="Brown S.D."/>
            <person name="Begemann M.B."/>
            <person name="Mormile M.R."/>
            <person name="Wall J.D."/>
            <person name="Han C.S."/>
            <person name="Goodwin L.A."/>
            <person name="Pitluck S."/>
            <person name="Land M.L."/>
            <person name="Hauser L.J."/>
            <person name="Elias D.A."/>
        </authorList>
    </citation>
    <scope>NUCLEOTIDE SEQUENCE [LARGE SCALE GENOMIC DNA]</scope>
    <source>
        <strain evidence="4">sapolanicus</strain>
    </source>
</reference>
<proteinExistence type="predicted"/>
<feature type="domain" description="BPL/LPL catalytic" evidence="2">
    <location>
        <begin position="35"/>
        <end position="216"/>
    </location>
</feature>
<dbReference type="HOGENOM" id="CLU_051096_3_0_9"/>
<accession>E4RJF8</accession>
<keyword evidence="4" id="KW-1185">Reference proteome</keyword>
<dbReference type="PROSITE" id="PS51733">
    <property type="entry name" value="BPL_LPL_CATALYTIC"/>
    <property type="match status" value="1"/>
</dbReference>
<dbReference type="SUPFAM" id="SSF55681">
    <property type="entry name" value="Class II aaRS and biotin synthetases"/>
    <property type="match status" value="1"/>
</dbReference>
<evidence type="ECO:0000259" key="2">
    <source>
        <dbReference type="PROSITE" id="PS51733"/>
    </source>
</evidence>